<dbReference type="Proteomes" id="UP000095673">
    <property type="component" value="Unassembled WGS sequence"/>
</dbReference>
<evidence type="ECO:0000313" key="2">
    <source>
        <dbReference type="EMBL" id="MSC59482.1"/>
    </source>
</evidence>
<dbReference type="EMBL" id="WKQP01000005">
    <property type="protein sequence ID" value="MSC59482.1"/>
    <property type="molecule type" value="Genomic_DNA"/>
</dbReference>
<organism evidence="1 3">
    <name type="scientific">Agathobacter rectalis</name>
    <dbReference type="NCBI Taxonomy" id="39491"/>
    <lineage>
        <taxon>Bacteria</taxon>
        <taxon>Bacillati</taxon>
        <taxon>Bacillota</taxon>
        <taxon>Clostridia</taxon>
        <taxon>Lachnospirales</taxon>
        <taxon>Lachnospiraceae</taxon>
        <taxon>Agathobacter</taxon>
    </lineage>
</organism>
<evidence type="ECO:0000313" key="3">
    <source>
        <dbReference type="Proteomes" id="UP000095673"/>
    </source>
</evidence>
<dbReference type="EMBL" id="CYXM01000061">
    <property type="protein sequence ID" value="CUN31454.1"/>
    <property type="molecule type" value="Genomic_DNA"/>
</dbReference>
<protein>
    <submittedName>
        <fullName evidence="1">Uncharacterized protein</fullName>
    </submittedName>
</protein>
<reference evidence="1 3" key="1">
    <citation type="submission" date="2015-09" db="EMBL/GenBank/DDBJ databases">
        <authorList>
            <consortium name="Pathogen Informatics"/>
        </authorList>
    </citation>
    <scope>NUCLEOTIDE SEQUENCE [LARGE SCALE GENOMIC DNA]</scope>
    <source>
        <strain evidence="1 3">2789STDY5834968</strain>
    </source>
</reference>
<name>A0A173VWL4_9FIRM</name>
<accession>A0A173VWL4</accession>
<evidence type="ECO:0000313" key="4">
    <source>
        <dbReference type="Proteomes" id="UP000479563"/>
    </source>
</evidence>
<proteinExistence type="predicted"/>
<reference evidence="2 4" key="2">
    <citation type="journal article" date="2019" name="Nat. Med.">
        <title>A library of human gut bacterial isolates paired with longitudinal multiomics data enables mechanistic microbiome research.</title>
        <authorList>
            <person name="Poyet M."/>
            <person name="Groussin M."/>
            <person name="Gibbons S.M."/>
            <person name="Avila-Pacheco J."/>
            <person name="Jiang X."/>
            <person name="Kearney S.M."/>
            <person name="Perrotta A.R."/>
            <person name="Berdy B."/>
            <person name="Zhao S."/>
            <person name="Lieberman T.D."/>
            <person name="Swanson P.K."/>
            <person name="Smith M."/>
            <person name="Roesemann S."/>
            <person name="Alexander J.E."/>
            <person name="Rich S.A."/>
            <person name="Livny J."/>
            <person name="Vlamakis H."/>
            <person name="Clish C."/>
            <person name="Bullock K."/>
            <person name="Deik A."/>
            <person name="Scott J."/>
            <person name="Pierce K.A."/>
            <person name="Xavier R.J."/>
            <person name="Alm E.J."/>
        </authorList>
    </citation>
    <scope>NUCLEOTIDE SEQUENCE [LARGE SCALE GENOMIC DNA]</scope>
    <source>
        <strain evidence="2 4">BIOML-A11</strain>
    </source>
</reference>
<gene>
    <name evidence="1" type="ORF">ERS852580_03654</name>
    <name evidence="2" type="ORF">GKE07_04505</name>
</gene>
<dbReference type="RefSeq" id="WP_154266634.1">
    <property type="nucleotide sequence ID" value="NZ_WKQP01000005.1"/>
</dbReference>
<evidence type="ECO:0000313" key="1">
    <source>
        <dbReference type="EMBL" id="CUN31454.1"/>
    </source>
</evidence>
<dbReference type="Proteomes" id="UP000479563">
    <property type="component" value="Unassembled WGS sequence"/>
</dbReference>
<sequence length="110" mass="12459">MGRTATTGEFKDGSFKIKLTTSDKVSKYSVFFKDKKFELGKLIFNFNRETYSMPEKLVKFFNVVKTADNTMNFLKNAIGIEKNSKVFSIFDKYGTKTVKTIEDVVGLIGG</sequence>
<dbReference type="AlphaFoldDB" id="A0A173VWL4"/>